<dbReference type="EMBL" id="BARW01015725">
    <property type="protein sequence ID" value="GAI98178.1"/>
    <property type="molecule type" value="Genomic_DNA"/>
</dbReference>
<comment type="caution">
    <text evidence="1">The sequence shown here is derived from an EMBL/GenBank/DDBJ whole genome shotgun (WGS) entry which is preliminary data.</text>
</comment>
<organism evidence="1">
    <name type="scientific">marine sediment metagenome</name>
    <dbReference type="NCBI Taxonomy" id="412755"/>
    <lineage>
        <taxon>unclassified sequences</taxon>
        <taxon>metagenomes</taxon>
        <taxon>ecological metagenomes</taxon>
    </lineage>
</organism>
<dbReference type="AlphaFoldDB" id="X1SZ12"/>
<sequence>MEDRSEEREMRIGDLPKGFVESVRPTVHWYCLSLVHNDGLIGSCTLVKCRDYYGILTASHVVHNDSSPFDFSVESNDRLGLVIEE</sequence>
<protein>
    <submittedName>
        <fullName evidence="1">Uncharacterized protein</fullName>
    </submittedName>
</protein>
<reference evidence="1" key="1">
    <citation type="journal article" date="2014" name="Front. Microbiol.">
        <title>High frequency of phylogenetically diverse reductive dehalogenase-homologous genes in deep subseafloor sedimentary metagenomes.</title>
        <authorList>
            <person name="Kawai M."/>
            <person name="Futagami T."/>
            <person name="Toyoda A."/>
            <person name="Takaki Y."/>
            <person name="Nishi S."/>
            <person name="Hori S."/>
            <person name="Arai W."/>
            <person name="Tsubouchi T."/>
            <person name="Morono Y."/>
            <person name="Uchiyama I."/>
            <person name="Ito T."/>
            <person name="Fujiyama A."/>
            <person name="Inagaki F."/>
            <person name="Takami H."/>
        </authorList>
    </citation>
    <scope>NUCLEOTIDE SEQUENCE</scope>
    <source>
        <strain evidence="1">Expedition CK06-06</strain>
    </source>
</reference>
<accession>X1SZ12</accession>
<gene>
    <name evidence="1" type="ORF">S12H4_27534</name>
</gene>
<proteinExistence type="predicted"/>
<evidence type="ECO:0000313" key="1">
    <source>
        <dbReference type="EMBL" id="GAI98178.1"/>
    </source>
</evidence>
<name>X1SZ12_9ZZZZ</name>
<feature type="non-terminal residue" evidence="1">
    <location>
        <position position="85"/>
    </location>
</feature>